<dbReference type="InterPro" id="IPR011992">
    <property type="entry name" value="EF-hand-dom_pair"/>
</dbReference>
<keyword evidence="4" id="KW-1185">Reference proteome</keyword>
<keyword evidence="1" id="KW-0106">Calcium</keyword>
<dbReference type="PROSITE" id="PS50222">
    <property type="entry name" value="EF_HAND_2"/>
    <property type="match status" value="1"/>
</dbReference>
<feature type="domain" description="EF-hand" evidence="2">
    <location>
        <begin position="157"/>
        <end position="192"/>
    </location>
</feature>
<dbReference type="OMA" id="PQCKQMT"/>
<dbReference type="Gene3D" id="1.10.238.10">
    <property type="entry name" value="EF-hand"/>
    <property type="match status" value="1"/>
</dbReference>
<evidence type="ECO:0000313" key="4">
    <source>
        <dbReference type="Proteomes" id="UP000594454"/>
    </source>
</evidence>
<protein>
    <recommendedName>
        <fullName evidence="2">EF-hand domain-containing protein</fullName>
    </recommendedName>
</protein>
<name>A0A7R8V5V6_HERIL</name>
<dbReference type="PROSITE" id="PS00018">
    <property type="entry name" value="EF_HAND_1"/>
    <property type="match status" value="1"/>
</dbReference>
<dbReference type="EMBL" id="LR899014">
    <property type="protein sequence ID" value="CAD7093466.1"/>
    <property type="molecule type" value="Genomic_DNA"/>
</dbReference>
<evidence type="ECO:0000313" key="3">
    <source>
        <dbReference type="EMBL" id="CAD7093466.1"/>
    </source>
</evidence>
<evidence type="ECO:0000259" key="2">
    <source>
        <dbReference type="PROSITE" id="PS50222"/>
    </source>
</evidence>
<accession>A0A7R8V5V6</accession>
<dbReference type="Proteomes" id="UP000594454">
    <property type="component" value="Chromosome 6"/>
</dbReference>
<dbReference type="AlphaFoldDB" id="A0A7R8V5V6"/>
<dbReference type="OrthoDB" id="191686at2759"/>
<gene>
    <name evidence="3" type="ORF">HERILL_LOCUS15745</name>
</gene>
<dbReference type="SUPFAM" id="SSF47473">
    <property type="entry name" value="EF-hand"/>
    <property type="match status" value="1"/>
</dbReference>
<dbReference type="InterPro" id="IPR002048">
    <property type="entry name" value="EF_hand_dom"/>
</dbReference>
<dbReference type="InParanoid" id="A0A7R8V5V6"/>
<dbReference type="Pfam" id="PF13499">
    <property type="entry name" value="EF-hand_7"/>
    <property type="match status" value="1"/>
</dbReference>
<proteinExistence type="predicted"/>
<dbReference type="InterPro" id="IPR018247">
    <property type="entry name" value="EF_Hand_1_Ca_BS"/>
</dbReference>
<dbReference type="GO" id="GO:0005509">
    <property type="term" value="F:calcium ion binding"/>
    <property type="evidence" value="ECO:0007669"/>
    <property type="project" value="InterPro"/>
</dbReference>
<evidence type="ECO:0000256" key="1">
    <source>
        <dbReference type="ARBA" id="ARBA00022837"/>
    </source>
</evidence>
<reference evidence="3 4" key="1">
    <citation type="submission" date="2020-11" db="EMBL/GenBank/DDBJ databases">
        <authorList>
            <person name="Wallbank WR R."/>
            <person name="Pardo Diaz C."/>
            <person name="Kozak K."/>
            <person name="Martin S."/>
            <person name="Jiggins C."/>
            <person name="Moest M."/>
            <person name="Warren A I."/>
            <person name="Generalovic N T."/>
            <person name="Byers J.R.P. K."/>
            <person name="Montejo-Kovacevich G."/>
            <person name="Yen C E."/>
        </authorList>
    </citation>
    <scope>NUCLEOTIDE SEQUENCE [LARGE SCALE GENOMIC DNA]</scope>
</reference>
<organism evidence="3 4">
    <name type="scientific">Hermetia illucens</name>
    <name type="common">Black soldier fly</name>
    <dbReference type="NCBI Taxonomy" id="343691"/>
    <lineage>
        <taxon>Eukaryota</taxon>
        <taxon>Metazoa</taxon>
        <taxon>Ecdysozoa</taxon>
        <taxon>Arthropoda</taxon>
        <taxon>Hexapoda</taxon>
        <taxon>Insecta</taxon>
        <taxon>Pterygota</taxon>
        <taxon>Neoptera</taxon>
        <taxon>Endopterygota</taxon>
        <taxon>Diptera</taxon>
        <taxon>Brachycera</taxon>
        <taxon>Stratiomyomorpha</taxon>
        <taxon>Stratiomyidae</taxon>
        <taxon>Hermetiinae</taxon>
        <taxon>Hermetia</taxon>
    </lineage>
</organism>
<sequence>MRLDLTLDQLENTVFCAKYRNFKRKLMRKMTKMTSSEIDCALMLHYKFVLAHKERRNQYMTPSQLADFYQIYFHMPNFNFVQEVIKYVDPSSKGAISAEGFVRLIEIWIYGSFADRMKFCFAVYDYPESGGFLTRYKVEILCRNMVLAELAEDQYDLLASYVDFVFRKVDVDRDGLISYDDYAHVVTENPKLLQIFGPVIPDLEEMGAILGQAKADPLP</sequence>